<evidence type="ECO:0000313" key="2">
    <source>
        <dbReference type="EMBL" id="KAK2550538.1"/>
    </source>
</evidence>
<dbReference type="SUPFAM" id="SSF46966">
    <property type="entry name" value="Spectrin repeat"/>
    <property type="match status" value="3"/>
</dbReference>
<feature type="coiled-coil region" evidence="1">
    <location>
        <begin position="665"/>
        <end position="722"/>
    </location>
</feature>
<keyword evidence="1" id="KW-0175">Coiled coil</keyword>
<dbReference type="InterPro" id="IPR018159">
    <property type="entry name" value="Spectrin/alpha-actinin"/>
</dbReference>
<proteinExistence type="predicted"/>
<reference evidence="2" key="2">
    <citation type="journal article" date="2023" name="Science">
        <title>Genomic signatures of disease resistance in endangered staghorn corals.</title>
        <authorList>
            <person name="Vollmer S.V."/>
            <person name="Selwyn J.D."/>
            <person name="Despard B.A."/>
            <person name="Roesel C.L."/>
        </authorList>
    </citation>
    <scope>NUCLEOTIDE SEQUENCE</scope>
    <source>
        <strain evidence="2">K2</strain>
    </source>
</reference>
<gene>
    <name evidence="2" type="ORF">P5673_028738</name>
</gene>
<dbReference type="AlphaFoldDB" id="A0AAD9PWV0"/>
<evidence type="ECO:0000256" key="1">
    <source>
        <dbReference type="SAM" id="Coils"/>
    </source>
</evidence>
<feature type="coiled-coil region" evidence="1">
    <location>
        <begin position="248"/>
        <end position="275"/>
    </location>
</feature>
<comment type="caution">
    <text evidence="2">The sequence shown here is derived from an EMBL/GenBank/DDBJ whole genome shotgun (WGS) entry which is preliminary data.</text>
</comment>
<organism evidence="2 3">
    <name type="scientific">Acropora cervicornis</name>
    <name type="common">Staghorn coral</name>
    <dbReference type="NCBI Taxonomy" id="6130"/>
    <lineage>
        <taxon>Eukaryota</taxon>
        <taxon>Metazoa</taxon>
        <taxon>Cnidaria</taxon>
        <taxon>Anthozoa</taxon>
        <taxon>Hexacorallia</taxon>
        <taxon>Scleractinia</taxon>
        <taxon>Astrocoeniina</taxon>
        <taxon>Acroporidae</taxon>
        <taxon>Acropora</taxon>
    </lineage>
</organism>
<sequence length="797" mass="92607">MASWMYKPQSQNNLVNEFKSKASSFKGSVQRLEDRAKKCKSLKWLDEESPNKFLSKGNDDKYFLDWQPYLNDGKRKLSRSLEKLKEIQNHRKQRKVSFIGSLKEALPSWAKTKIQGTFIQLHQLICDTEDYEALISDIVEQITTADELTKMVNKISNQRDPNQNEQISKEQKDLTKRWNTLSVTVITRSNGLESLGNQVDHMYKKLNEWYKNCDSFRLWLNSREKKLYEVSSGSEDSLSKKKETLTIVQGQIEEIKNHNIDLQDLNNEAELLLNSGRLDQGDAERVGKMNELLSARCTALKHKLADIQSKLFLEIQELTEKLEKKNDEYVMEVLAEPDKKPPRLVVTPFDIDQDESNKRDLERSNSMKGVKKMLNQFNSRTISAEQKNRIDGESVKAFDSSLDTCEKVLNEIDGELMKKFSYVGSTINEIKKQLDDIQVLEQRMTKEDDKFAAIKVTFEESESKDLIKEENRRRLRRKVDDLTSRLAEMWRNHDVSKDRLVQAILIMGEEWMGRVNDSLDDLEKEIQSIEIPEGHLEALREEESRHSEIMNQIMSREDSVSSAVDVAREVHRRNLVTEETGKNIENNTQSLEDRLERLINKAEEKKKRISEEITKVEQTRVVNETMMASSVVTVHTAPDQSQADEGFYEPKQSQPNEKETYESIMRRKMKELKKKSKAMNEWMDETEKLVNSLRVDMDARKASRIQQKINTYQAQVDEKESIVEQIVIMSKEIENENIDPNVSDPFVKIAVAVKERWSKNKEMLENHGDDDLGSKASEDSCCVLFLKRKFFPAWSST</sequence>
<dbReference type="EMBL" id="JARQWQ010000109">
    <property type="protein sequence ID" value="KAK2550538.1"/>
    <property type="molecule type" value="Genomic_DNA"/>
</dbReference>
<reference evidence="2" key="1">
    <citation type="journal article" date="2023" name="G3 (Bethesda)">
        <title>Whole genome assembly and annotation of the endangered Caribbean coral Acropora cervicornis.</title>
        <authorList>
            <person name="Selwyn J.D."/>
            <person name="Vollmer S.V."/>
        </authorList>
    </citation>
    <scope>NUCLEOTIDE SEQUENCE</scope>
    <source>
        <strain evidence="2">K2</strain>
    </source>
</reference>
<dbReference type="SMART" id="SM00150">
    <property type="entry name" value="SPEC"/>
    <property type="match status" value="4"/>
</dbReference>
<dbReference type="Gene3D" id="1.20.58.60">
    <property type="match status" value="4"/>
</dbReference>
<feature type="coiled-coil region" evidence="1">
    <location>
        <begin position="581"/>
        <end position="619"/>
    </location>
</feature>
<name>A0AAD9PWV0_ACRCE</name>
<accession>A0AAD9PWV0</accession>
<dbReference type="Proteomes" id="UP001249851">
    <property type="component" value="Unassembled WGS sequence"/>
</dbReference>
<protein>
    <submittedName>
        <fullName evidence="2">Uncharacterized protein</fullName>
    </submittedName>
</protein>
<keyword evidence="3" id="KW-1185">Reference proteome</keyword>
<evidence type="ECO:0000313" key="3">
    <source>
        <dbReference type="Proteomes" id="UP001249851"/>
    </source>
</evidence>